<keyword evidence="2" id="KW-1133">Transmembrane helix</keyword>
<evidence type="ECO:0000256" key="1">
    <source>
        <dbReference type="SAM" id="MobiDB-lite"/>
    </source>
</evidence>
<feature type="transmembrane region" description="Helical" evidence="2">
    <location>
        <begin position="136"/>
        <end position="157"/>
    </location>
</feature>
<protein>
    <submittedName>
        <fullName evidence="3">Uncharacterized protein</fullName>
    </submittedName>
</protein>
<gene>
    <name evidence="3" type="ORF">COCHEDRAFT_1204163</name>
</gene>
<reference evidence="4" key="2">
    <citation type="journal article" date="2013" name="PLoS Genet.">
        <title>Comparative genome structure, secondary metabolite, and effector coding capacity across Cochliobolus pathogens.</title>
        <authorList>
            <person name="Condon B.J."/>
            <person name="Leng Y."/>
            <person name="Wu D."/>
            <person name="Bushley K.E."/>
            <person name="Ohm R.A."/>
            <person name="Otillar R."/>
            <person name="Martin J."/>
            <person name="Schackwitz W."/>
            <person name="Grimwood J."/>
            <person name="MohdZainudin N."/>
            <person name="Xue C."/>
            <person name="Wang R."/>
            <person name="Manning V.A."/>
            <person name="Dhillon B."/>
            <person name="Tu Z.J."/>
            <person name="Steffenson B.J."/>
            <person name="Salamov A."/>
            <person name="Sun H."/>
            <person name="Lowry S."/>
            <person name="LaButti K."/>
            <person name="Han J."/>
            <person name="Copeland A."/>
            <person name="Lindquist E."/>
            <person name="Barry K."/>
            <person name="Schmutz J."/>
            <person name="Baker S.E."/>
            <person name="Ciuffetti L.M."/>
            <person name="Grigoriev I.V."/>
            <person name="Zhong S."/>
            <person name="Turgeon B.G."/>
        </authorList>
    </citation>
    <scope>NUCLEOTIDE SEQUENCE [LARGE SCALE GENOMIC DNA]</scope>
    <source>
        <strain evidence="4">C5 / ATCC 48332 / race O</strain>
    </source>
</reference>
<keyword evidence="2" id="KW-0472">Membrane</keyword>
<feature type="transmembrane region" description="Helical" evidence="2">
    <location>
        <begin position="269"/>
        <end position="288"/>
    </location>
</feature>
<reference evidence="3 4" key="1">
    <citation type="journal article" date="2012" name="PLoS Pathog.">
        <title>Diverse lifestyles and strategies of plant pathogenesis encoded in the genomes of eighteen Dothideomycetes fungi.</title>
        <authorList>
            <person name="Ohm R.A."/>
            <person name="Feau N."/>
            <person name="Henrissat B."/>
            <person name="Schoch C.L."/>
            <person name="Horwitz B.A."/>
            <person name="Barry K.W."/>
            <person name="Condon B.J."/>
            <person name="Copeland A.C."/>
            <person name="Dhillon B."/>
            <person name="Glaser F."/>
            <person name="Hesse C.N."/>
            <person name="Kosti I."/>
            <person name="LaButti K."/>
            <person name="Lindquist E.A."/>
            <person name="Lucas S."/>
            <person name="Salamov A.A."/>
            <person name="Bradshaw R.E."/>
            <person name="Ciuffetti L."/>
            <person name="Hamelin R.C."/>
            <person name="Kema G.H.J."/>
            <person name="Lawrence C."/>
            <person name="Scott J.A."/>
            <person name="Spatafora J.W."/>
            <person name="Turgeon B.G."/>
            <person name="de Wit P.J.G.M."/>
            <person name="Zhong S."/>
            <person name="Goodwin S.B."/>
            <person name="Grigoriev I.V."/>
        </authorList>
    </citation>
    <scope>NUCLEOTIDE SEQUENCE [LARGE SCALE GENOMIC DNA]</scope>
    <source>
        <strain evidence="4">C5 / ATCC 48332 / race O</strain>
    </source>
</reference>
<dbReference type="AlphaFoldDB" id="M2UT26"/>
<evidence type="ECO:0000313" key="3">
    <source>
        <dbReference type="EMBL" id="EMD91038.1"/>
    </source>
</evidence>
<name>M2UT26_COCH5</name>
<evidence type="ECO:0000256" key="2">
    <source>
        <dbReference type="SAM" id="Phobius"/>
    </source>
</evidence>
<accession>M2UT26</accession>
<feature type="region of interest" description="Disordered" evidence="1">
    <location>
        <begin position="81"/>
        <end position="130"/>
    </location>
</feature>
<dbReference type="EMBL" id="KB445577">
    <property type="protein sequence ID" value="EMD91038.1"/>
    <property type="molecule type" value="Genomic_DNA"/>
</dbReference>
<proteinExistence type="predicted"/>
<keyword evidence="4" id="KW-1185">Reference proteome</keyword>
<organism evidence="3 4">
    <name type="scientific">Cochliobolus heterostrophus (strain C5 / ATCC 48332 / race O)</name>
    <name type="common">Southern corn leaf blight fungus</name>
    <name type="synonym">Bipolaris maydis</name>
    <dbReference type="NCBI Taxonomy" id="701091"/>
    <lineage>
        <taxon>Eukaryota</taxon>
        <taxon>Fungi</taxon>
        <taxon>Dikarya</taxon>
        <taxon>Ascomycota</taxon>
        <taxon>Pezizomycotina</taxon>
        <taxon>Dothideomycetes</taxon>
        <taxon>Pleosporomycetidae</taxon>
        <taxon>Pleosporales</taxon>
        <taxon>Pleosporineae</taxon>
        <taxon>Pleosporaceae</taxon>
        <taxon>Bipolaris</taxon>
    </lineage>
</organism>
<keyword evidence="2" id="KW-0812">Transmembrane</keyword>
<dbReference type="OMA" id="WLDPEPY"/>
<dbReference type="Proteomes" id="UP000016936">
    <property type="component" value="Unassembled WGS sequence"/>
</dbReference>
<dbReference type="HOGENOM" id="CLU_079673_0_0_1"/>
<dbReference type="eggNOG" id="ENOG502T1TY">
    <property type="taxonomic scope" value="Eukaryota"/>
</dbReference>
<evidence type="ECO:0000313" key="4">
    <source>
        <dbReference type="Proteomes" id="UP000016936"/>
    </source>
</evidence>
<sequence>MTWAQTSWRTRAGYQPYGAPSECMLRHCDPHRPPCLLGISIPISRGSAYPLVCTSSEWYPSESDNRSFFLFGNRLRAMAAPTEHHHHQLQTPPPSPQATRRRHKKKPDPFEQLATIPIPSPPSSPADALHDSNEPLLARIILTPVFFTSFLLSLFLVNYRNRVRRTHAHAPTSSSSLLAYLVPSRWLDPEPYQDPDDSTWGRRRHTAAAQHVEPHSAISPKQQDDAVQSRFVTPNGNKKRRHKSWHLHKKIRKVARLEIGDALEMRGRMIAAMATLVVLAGVAGWMALKWCFASLSRAMSAAPG</sequence>
<dbReference type="OrthoDB" id="4156595at2759"/>